<keyword evidence="1" id="KW-1185">Reference proteome</keyword>
<dbReference type="WBParaSite" id="MhA1_Contig751.frz3.gene6">
    <property type="protein sequence ID" value="MhA1_Contig751.frz3.gene6"/>
    <property type="gene ID" value="MhA1_Contig751.frz3.gene6"/>
</dbReference>
<reference evidence="2" key="1">
    <citation type="submission" date="2016-11" db="UniProtKB">
        <authorList>
            <consortium name="WormBaseParasite"/>
        </authorList>
    </citation>
    <scope>IDENTIFICATION</scope>
</reference>
<dbReference type="AlphaFoldDB" id="A0A1I8BYW2"/>
<evidence type="ECO:0000313" key="2">
    <source>
        <dbReference type="WBParaSite" id="MhA1_Contig751.frz3.gene6"/>
    </source>
</evidence>
<sequence>MTIKCMAERNDYCQQTLCLCDSTLASCWSKIPAPQSSPGCFSCYLDDARNYVSGPINEVIDIRSRYLPRELELSLHIFDVREGKDVPKANDAIILAVMDVNSGIDSVRQSQIEMDKIIHETRNLIKEDAENYEKFLSSNDDLRAKASKCNVEFRSLMLRIAPHLYINEQLLTYDASKRVLNATKHLEALILNMKEEKMVNGKK</sequence>
<dbReference type="Proteomes" id="UP000095281">
    <property type="component" value="Unplaced"/>
</dbReference>
<evidence type="ECO:0000313" key="1">
    <source>
        <dbReference type="Proteomes" id="UP000095281"/>
    </source>
</evidence>
<name>A0A1I8BYW2_MELHA</name>
<organism evidence="1 2">
    <name type="scientific">Meloidogyne hapla</name>
    <name type="common">Root-knot nematode worm</name>
    <dbReference type="NCBI Taxonomy" id="6305"/>
    <lineage>
        <taxon>Eukaryota</taxon>
        <taxon>Metazoa</taxon>
        <taxon>Ecdysozoa</taxon>
        <taxon>Nematoda</taxon>
        <taxon>Chromadorea</taxon>
        <taxon>Rhabditida</taxon>
        <taxon>Tylenchina</taxon>
        <taxon>Tylenchomorpha</taxon>
        <taxon>Tylenchoidea</taxon>
        <taxon>Meloidogynidae</taxon>
        <taxon>Meloidogyninae</taxon>
        <taxon>Meloidogyne</taxon>
    </lineage>
</organism>
<accession>A0A1I8BYW2</accession>
<proteinExistence type="predicted"/>
<protein>
    <submittedName>
        <fullName evidence="2">Phospholipase A(2)</fullName>
    </submittedName>
</protein>